<reference evidence="2" key="1">
    <citation type="journal article" date="2013" name="Genome Biol. Evol.">
        <title>The genome sequence of Streptomyces lividans 66 reveals a novel tRNA-dependent peptide biosynthetic system within a metal-related genomic island.</title>
        <authorList>
            <person name="Cruz-Morales P."/>
            <person name="Vijgenboom E."/>
            <person name="Iruegas-Bocardo F."/>
            <person name="Girard G."/>
            <person name="Yanez-Guerra L.A."/>
            <person name="Ramos-Aboites H.E."/>
            <person name="Pernodet J.L."/>
            <person name="Anne J."/>
            <person name="van Wezel G.P."/>
            <person name="Barona-Gomez F."/>
        </authorList>
    </citation>
    <scope>NUCLEOTIDE SEQUENCE [LARGE SCALE GENOMIC DNA]</scope>
    <source>
        <strain evidence="2">1326</strain>
    </source>
</reference>
<protein>
    <submittedName>
        <fullName evidence="1">Uncharacterized protein</fullName>
    </submittedName>
</protein>
<name>A0A7U9DZ12_STRLI</name>
<dbReference type="EMBL" id="CM001889">
    <property type="protein sequence ID" value="EOY50512.1"/>
    <property type="molecule type" value="Genomic_DNA"/>
</dbReference>
<organism evidence="1 2">
    <name type="scientific">Streptomyces lividans 1326</name>
    <dbReference type="NCBI Taxonomy" id="1200984"/>
    <lineage>
        <taxon>Bacteria</taxon>
        <taxon>Bacillati</taxon>
        <taxon>Actinomycetota</taxon>
        <taxon>Actinomycetes</taxon>
        <taxon>Kitasatosporales</taxon>
        <taxon>Streptomycetaceae</taxon>
        <taxon>Streptomyces</taxon>
    </lineage>
</organism>
<accession>A0A7U9DZ12</accession>
<evidence type="ECO:0000313" key="1">
    <source>
        <dbReference type="EMBL" id="EOY50512.1"/>
    </source>
</evidence>
<evidence type="ECO:0000313" key="2">
    <source>
        <dbReference type="Proteomes" id="UP000014062"/>
    </source>
</evidence>
<dbReference type="Proteomes" id="UP000014062">
    <property type="component" value="Chromosome"/>
</dbReference>
<sequence length="53" mass="6096">MTTTYDQVRVDTVVLDPRADLSHPRGVFRFPGPPRAGKRARGIIDGRWNRSFR</sequence>
<gene>
    <name evidence="1" type="ORF">SLI_5804</name>
</gene>
<proteinExistence type="predicted"/>
<dbReference type="AlphaFoldDB" id="A0A7U9DZ12"/>